<evidence type="ECO:0000313" key="1">
    <source>
        <dbReference type="EMBL" id="RHW29644.1"/>
    </source>
</evidence>
<evidence type="ECO:0008006" key="3">
    <source>
        <dbReference type="Google" id="ProtNLM"/>
    </source>
</evidence>
<dbReference type="Proteomes" id="UP000285456">
    <property type="component" value="Unassembled WGS sequence"/>
</dbReference>
<dbReference type="InterPro" id="IPR030906">
    <property type="entry name" value="Surf_polysacc"/>
</dbReference>
<comment type="caution">
    <text evidence="1">The sequence shown here is derived from an EMBL/GenBank/DDBJ whole genome shotgun (WGS) entry which is preliminary data.</text>
</comment>
<keyword evidence="2" id="KW-1185">Reference proteome</keyword>
<name>A0A417YAW8_9BACI</name>
<accession>A0A417YAW8</accession>
<proteinExistence type="predicted"/>
<protein>
    <recommendedName>
        <fullName evidence="3">Surface carbohydrate biosynthesis protein</fullName>
    </recommendedName>
</protein>
<dbReference type="EMBL" id="QWEH01000021">
    <property type="protein sequence ID" value="RHW29644.1"/>
    <property type="molecule type" value="Genomic_DNA"/>
</dbReference>
<sequence length="428" mass="50317">MIKLGNHKGWLYLPVEIKVRELDAKLLLAYYAVKEGYRVIIGEHRMVELASATYPNGIFFSKGYPKGFRKRIITNAKNNGHMIVELDEEGLILSNTTQYLDDRMRSEMLELVTQEYCWGEFQKETITKVTQEFASKCHIVGHPRFDLLKSKFQPFYEKEVEDIRKKYHDFVLINTRFTLYNSITEKKNQNTDELTLYIKRLYDYFLNLIKDVCVRFPDTNFVVRPHPGENINAYRETFSQHHNVHVIHEGSIVKWLMAAKVIIQNGCTSSIEAFLVGSPIISYIPVTSKEFDVEFPNELGFKAKNKHEVNNILKNILNKHSADHLYKQHVIESEKYLNQYYEWSNEEFSYVEILRLLSTIKLTPSSRRLSSSQKTFYLKENKKVKHFFPSLTNTEIVHFFSKLNEVEKSNSGFIIKKLGKNLYDIYQK</sequence>
<gene>
    <name evidence="1" type="ORF">D1B32_20725</name>
</gene>
<dbReference type="SUPFAM" id="SSF53756">
    <property type="entry name" value="UDP-Glycosyltransferase/glycogen phosphorylase"/>
    <property type="match status" value="1"/>
</dbReference>
<evidence type="ECO:0000313" key="2">
    <source>
        <dbReference type="Proteomes" id="UP000285456"/>
    </source>
</evidence>
<organism evidence="1 2">
    <name type="scientific">Oceanobacillus profundus</name>
    <dbReference type="NCBI Taxonomy" id="372463"/>
    <lineage>
        <taxon>Bacteria</taxon>
        <taxon>Bacillati</taxon>
        <taxon>Bacillota</taxon>
        <taxon>Bacilli</taxon>
        <taxon>Bacillales</taxon>
        <taxon>Bacillaceae</taxon>
        <taxon>Oceanobacillus</taxon>
    </lineage>
</organism>
<reference evidence="1 2" key="1">
    <citation type="journal article" date="2007" name="Int. J. Syst. Evol. Microbiol.">
        <title>Oceanobacillus profundus sp. nov., isolated from a deep-sea sediment core.</title>
        <authorList>
            <person name="Kim Y.G."/>
            <person name="Choi D.H."/>
            <person name="Hyun S."/>
            <person name="Cho B.C."/>
        </authorList>
    </citation>
    <scope>NUCLEOTIDE SEQUENCE [LARGE SCALE GENOMIC DNA]</scope>
    <source>
        <strain evidence="1 2">DSM 18246</strain>
    </source>
</reference>
<dbReference type="OrthoDB" id="5430637at2"/>
<dbReference type="NCBIfam" id="TIGR04396">
    <property type="entry name" value="surf_polysacc"/>
    <property type="match status" value="1"/>
</dbReference>
<dbReference type="AlphaFoldDB" id="A0A417YAW8"/>